<evidence type="ECO:0000256" key="5">
    <source>
        <dbReference type="SAM" id="Phobius"/>
    </source>
</evidence>
<keyword evidence="2 5" id="KW-0812">Transmembrane</keyword>
<evidence type="ECO:0000256" key="3">
    <source>
        <dbReference type="ARBA" id="ARBA00022989"/>
    </source>
</evidence>
<protein>
    <submittedName>
        <fullName evidence="6">Photosystem II protein L</fullName>
    </submittedName>
</protein>
<dbReference type="EMBL" id="MK580484">
    <property type="protein sequence ID" value="QCW57832.1"/>
    <property type="molecule type" value="Genomic_DNA"/>
</dbReference>
<dbReference type="InterPro" id="IPR003372">
    <property type="entry name" value="PSII_PsbL"/>
</dbReference>
<geneLocation type="chloroplast" evidence="6"/>
<keyword evidence="6" id="KW-0934">Plastid</keyword>
<proteinExistence type="predicted"/>
<dbReference type="GeneID" id="40872540"/>
<keyword evidence="3 5" id="KW-1133">Transmembrane helix</keyword>
<keyword evidence="4 5" id="KW-0472">Membrane</keyword>
<name>A0A4Y5P3L9_9CHLO</name>
<evidence type="ECO:0000256" key="1">
    <source>
        <dbReference type="ARBA" id="ARBA00004167"/>
    </source>
</evidence>
<dbReference type="GO" id="GO:0005737">
    <property type="term" value="C:cytoplasm"/>
    <property type="evidence" value="ECO:0007669"/>
    <property type="project" value="UniProtKB-ARBA"/>
</dbReference>
<comment type="subcellular location">
    <subcellularLocation>
        <location evidence="1">Membrane</location>
        <topology evidence="1">Single-pass membrane protein</topology>
    </subcellularLocation>
</comment>
<evidence type="ECO:0000256" key="4">
    <source>
        <dbReference type="ARBA" id="ARBA00023136"/>
    </source>
</evidence>
<evidence type="ECO:0000256" key="2">
    <source>
        <dbReference type="ARBA" id="ARBA00022692"/>
    </source>
</evidence>
<keyword evidence="6" id="KW-0150">Chloroplast</keyword>
<evidence type="ECO:0000313" key="6">
    <source>
        <dbReference type="EMBL" id="QCW57832.1"/>
    </source>
</evidence>
<gene>
    <name evidence="6" type="primary">psbL</name>
</gene>
<dbReference type="AlphaFoldDB" id="A0A4Y5P3L9"/>
<dbReference type="Pfam" id="PF02419">
    <property type="entry name" value="PsbL"/>
    <property type="match status" value="1"/>
</dbReference>
<feature type="transmembrane region" description="Helical" evidence="5">
    <location>
        <begin position="20"/>
        <end position="38"/>
    </location>
</feature>
<organism evidence="6">
    <name type="scientific">Trentepohlia odorata</name>
    <dbReference type="NCBI Taxonomy" id="2576626"/>
    <lineage>
        <taxon>Eukaryota</taxon>
        <taxon>Viridiplantae</taxon>
        <taxon>Chlorophyta</taxon>
        <taxon>core chlorophytes</taxon>
        <taxon>Ulvophyceae</taxon>
        <taxon>TCBD clade</taxon>
        <taxon>Trentepohliales</taxon>
        <taxon>Trentepohliaceae</taxon>
        <taxon>Trentepohlia</taxon>
    </lineage>
</organism>
<accession>A0A4Y5P3L9</accession>
<dbReference type="InterPro" id="IPR037266">
    <property type="entry name" value="PSII_PsbL_sf"/>
</dbReference>
<dbReference type="GO" id="GO:0009539">
    <property type="term" value="C:photosystem II reaction center"/>
    <property type="evidence" value="ECO:0007669"/>
    <property type="project" value="InterPro"/>
</dbReference>
<dbReference type="SUPFAM" id="SSF161017">
    <property type="entry name" value="Photosystem II reaction center protein L, PsbL"/>
    <property type="match status" value="1"/>
</dbReference>
<reference evidence="6" key="1">
    <citation type="journal article" date="2019" name="Int. J. Mol. Sci.">
        <title>Characterization of the Chloroplast Genome of Trentepohlia odorata (Trentepohliales, Chlorophyta), and Discussion of its Taxonomy.</title>
        <authorList>
            <person name="Zhu H."/>
            <person name="Hu Y."/>
            <person name="Liu F."/>
            <person name="Hu Z."/>
            <person name="Liu G."/>
        </authorList>
    </citation>
    <scope>NUCLEOTIDE SEQUENCE</scope>
</reference>
<dbReference type="GO" id="GO:0015979">
    <property type="term" value="P:photosynthesis"/>
    <property type="evidence" value="ECO:0007669"/>
    <property type="project" value="InterPro"/>
</dbReference>
<dbReference type="RefSeq" id="YP_009667529.1">
    <property type="nucleotide sequence ID" value="NC_043776.1"/>
</dbReference>
<sequence>MTNKRENTVITVDLNRTSLYWGLLTIFVLAVLFSSYIFN</sequence>